<reference evidence="1" key="1">
    <citation type="submission" date="2022-10" db="EMBL/GenBank/DDBJ databases">
        <title>The complete genomes of actinobacterial strains from the NBC collection.</title>
        <authorList>
            <person name="Joergensen T.S."/>
            <person name="Alvarez Arevalo M."/>
            <person name="Sterndorff E.B."/>
            <person name="Faurdal D."/>
            <person name="Vuksanovic O."/>
            <person name="Mourched A.-S."/>
            <person name="Charusanti P."/>
            <person name="Shaw S."/>
            <person name="Blin K."/>
            <person name="Weber T."/>
        </authorList>
    </citation>
    <scope>NUCLEOTIDE SEQUENCE</scope>
    <source>
        <strain evidence="1">NBC_01436</strain>
    </source>
</reference>
<gene>
    <name evidence="1" type="ORF">OG367_08290</name>
</gene>
<organism evidence="1 2">
    <name type="scientific">Streptomyces anulatus</name>
    <name type="common">Streptomyces chrysomallus</name>
    <dbReference type="NCBI Taxonomy" id="1892"/>
    <lineage>
        <taxon>Bacteria</taxon>
        <taxon>Bacillati</taxon>
        <taxon>Actinomycetota</taxon>
        <taxon>Actinomycetes</taxon>
        <taxon>Kitasatosporales</taxon>
        <taxon>Streptomycetaceae</taxon>
        <taxon>Streptomyces</taxon>
    </lineage>
</organism>
<dbReference type="Proteomes" id="UP001431926">
    <property type="component" value="Chromosome"/>
</dbReference>
<dbReference type="EMBL" id="CP109491">
    <property type="protein sequence ID" value="WUX36234.1"/>
    <property type="molecule type" value="Genomic_DNA"/>
</dbReference>
<protein>
    <recommendedName>
        <fullName evidence="3">PucR family transcriptional regulator</fullName>
    </recommendedName>
</protein>
<dbReference type="RefSeq" id="WP_097955053.1">
    <property type="nucleotide sequence ID" value="NZ_CP109490.1"/>
</dbReference>
<evidence type="ECO:0008006" key="3">
    <source>
        <dbReference type="Google" id="ProtNLM"/>
    </source>
</evidence>
<sequence>MTPFPLSSSTATEAERLRSLRLETRSAVLRSLDSPIRIARYALVRAGRDPSDRLAQVANHSDGWEMAITTWNTTEMTDPVTRPQFARLLHAMRAGTLHGVMAPSRTDISTFAGIYEDTLHTIRAAGGFLALVRDETEL</sequence>
<keyword evidence="2" id="KW-1185">Reference proteome</keyword>
<name>A0ABZ1ZBV0_STRAQ</name>
<evidence type="ECO:0000313" key="1">
    <source>
        <dbReference type="EMBL" id="WUX36234.1"/>
    </source>
</evidence>
<evidence type="ECO:0000313" key="2">
    <source>
        <dbReference type="Proteomes" id="UP001431926"/>
    </source>
</evidence>
<proteinExistence type="predicted"/>
<accession>A0ABZ1ZBV0</accession>